<keyword evidence="1" id="KW-1133">Transmembrane helix</keyword>
<sequence length="203" mass="22445">MSMNKFKIIVPTIGVVASSAAAYEVGRQQSKTAMEVSIQESKTAIEIATIQANSNIEIAKIGAKSQIDQLTVKADLSKNLVKAEANQSNVINNVESVNSPLEIGELKDLILNFDFSDLPFEILVGICIFTGTFASLWCIFFLVIYVTVYKLDLPLENYYSGYMLKLINFVKPFSDGFIGIYLTLLVCAQMTLFILSLRLLSGY</sequence>
<name>A0A086VL72_9FUNG</name>
<proteinExistence type="predicted"/>
<feature type="transmembrane region" description="Helical" evidence="1">
    <location>
        <begin position="178"/>
        <end position="200"/>
    </location>
</feature>
<reference evidence="2 3" key="1">
    <citation type="submission" date="2011-02" db="EMBL/GenBank/DDBJ databases">
        <title>The Genome Sequence of Mortierella verticillata NRRL 6337.</title>
        <authorList>
            <consortium name="The Broad Institute Genome Sequencing Platform"/>
            <person name="Russ C."/>
            <person name="Cuomo C."/>
            <person name="Burger G."/>
            <person name="Gray M.W."/>
            <person name="Holland P.W.H."/>
            <person name="King N."/>
            <person name="Lang F.B.F."/>
            <person name="Roger A.J."/>
            <person name="Ruiz-Trillo I."/>
            <person name="Young S.K."/>
            <person name="Zeng Q."/>
            <person name="Gargeya S."/>
            <person name="Alvarado L."/>
            <person name="Berlin A."/>
            <person name="Chapman S.B."/>
            <person name="Chen Z."/>
            <person name="Freedman E."/>
            <person name="Gellesch M."/>
            <person name="Goldberg J."/>
            <person name="Griggs A."/>
            <person name="Gujja S."/>
            <person name="Heilman E."/>
            <person name="Heiman D."/>
            <person name="Howarth C."/>
            <person name="Mehta T."/>
            <person name="Neiman D."/>
            <person name="Pearson M."/>
            <person name="Roberts A."/>
            <person name="Saif S."/>
            <person name="Shea T."/>
            <person name="Shenoy N."/>
            <person name="Sisk P."/>
            <person name="Stolte C."/>
            <person name="Sykes S."/>
            <person name="White J."/>
            <person name="Yandava C."/>
            <person name="Haas B."/>
            <person name="Nusbaum C."/>
            <person name="Birren B."/>
        </authorList>
    </citation>
    <scope>NUCLEOTIDE SEQUENCE [LARGE SCALE GENOMIC DNA]</scope>
    <source>
        <strain evidence="2 3">NRRL 6337</strain>
    </source>
</reference>
<protein>
    <submittedName>
        <fullName evidence="2">Uncharacterized protein</fullName>
    </submittedName>
</protein>
<evidence type="ECO:0000313" key="2">
    <source>
        <dbReference type="EMBL" id="KFH98271.1"/>
    </source>
</evidence>
<organism evidence="2 3">
    <name type="scientific">Podila verticillata NRRL 6337</name>
    <dbReference type="NCBI Taxonomy" id="1069443"/>
    <lineage>
        <taxon>Eukaryota</taxon>
        <taxon>Fungi</taxon>
        <taxon>Fungi incertae sedis</taxon>
        <taxon>Mucoromycota</taxon>
        <taxon>Mortierellomycotina</taxon>
        <taxon>Mortierellomycetes</taxon>
        <taxon>Mortierellales</taxon>
        <taxon>Mortierellaceae</taxon>
        <taxon>Podila</taxon>
    </lineage>
</organism>
<feature type="transmembrane region" description="Helical" evidence="1">
    <location>
        <begin position="122"/>
        <end position="148"/>
    </location>
</feature>
<keyword evidence="2" id="KW-0496">Mitochondrion</keyword>
<geneLocation type="mitochondrion" evidence="2"/>
<accession>A0A086VL72</accession>
<dbReference type="Proteomes" id="UP000243308">
    <property type="component" value="Mitochondrion MT"/>
</dbReference>
<dbReference type="AlphaFoldDB" id="A0A086VL72"/>
<evidence type="ECO:0000256" key="1">
    <source>
        <dbReference type="SAM" id="Phobius"/>
    </source>
</evidence>
<keyword evidence="3" id="KW-1185">Reference proteome</keyword>
<keyword evidence="1" id="KW-0812">Transmembrane</keyword>
<gene>
    <name evidence="2" type="ORF">MVEG_20009</name>
</gene>
<keyword evidence="1" id="KW-0472">Membrane</keyword>
<evidence type="ECO:0000313" key="3">
    <source>
        <dbReference type="Proteomes" id="UP000243308"/>
    </source>
</evidence>
<dbReference type="EMBL" id="CM002878">
    <property type="protein sequence ID" value="KFH98271.1"/>
    <property type="molecule type" value="Genomic_DNA"/>
</dbReference>